<feature type="transmembrane region" description="Helical" evidence="1">
    <location>
        <begin position="335"/>
        <end position="351"/>
    </location>
</feature>
<dbReference type="VEuPathDB" id="TrichDB:TRFO_28029"/>
<keyword evidence="1" id="KW-0812">Transmembrane</keyword>
<feature type="transmembrane region" description="Helical" evidence="1">
    <location>
        <begin position="218"/>
        <end position="235"/>
    </location>
</feature>
<evidence type="ECO:0000313" key="2">
    <source>
        <dbReference type="EMBL" id="OHT04515.1"/>
    </source>
</evidence>
<dbReference type="Proteomes" id="UP000179807">
    <property type="component" value="Unassembled WGS sequence"/>
</dbReference>
<dbReference type="GeneID" id="94840626"/>
<feature type="transmembrane region" description="Helical" evidence="1">
    <location>
        <begin position="394"/>
        <end position="412"/>
    </location>
</feature>
<gene>
    <name evidence="2" type="ORF">TRFO_28029</name>
</gene>
<feature type="transmembrane region" description="Helical" evidence="1">
    <location>
        <begin position="98"/>
        <end position="119"/>
    </location>
</feature>
<keyword evidence="3" id="KW-1185">Reference proteome</keyword>
<dbReference type="AlphaFoldDB" id="A0A1J4JZV6"/>
<evidence type="ECO:0000256" key="1">
    <source>
        <dbReference type="SAM" id="Phobius"/>
    </source>
</evidence>
<feature type="transmembrane region" description="Helical" evidence="1">
    <location>
        <begin position="276"/>
        <end position="293"/>
    </location>
</feature>
<comment type="caution">
    <text evidence="2">The sequence shown here is derived from an EMBL/GenBank/DDBJ whole genome shotgun (WGS) entry which is preliminary data.</text>
</comment>
<evidence type="ECO:0000313" key="3">
    <source>
        <dbReference type="Proteomes" id="UP000179807"/>
    </source>
</evidence>
<sequence>MAFLNYLSILLPIGSTFLGFEIVLFVGKRKFNGLELFSLSFPIGMLITSIAGLILNLILFCSFLHYLAQIFFTFFSAIAIQVLFNRRSQIFPSTVSKTSLFTIFMFGSIFSILTFLSVFPTKDTILQTGENDMLLEISMIASFAKGVNKKSNLLSGFQINLHHNLTTYSEVIPFFYSSLLRAGRASVRTSILAPATFLTFSICSLIFCIVYRVTKNQYIACLSIPTVFLLSGPGYKSFVNNNDRKNGYTDYVFLMGSLGVSNWGHPMLHNFLTSRVNLMCLALSLCVYLLLEVDLFHVAGILSLLCFLVRPQSGFVLCLAFFIYKIENIVNRLKYYGLPFIISSFLFLRQFEKCAPLWLSDLSSNSLVPFLSFFVNIYGYSMICLLFTFRKATFMRALNGIFLFYFLAYFKLQNDHRFNFFTTQAVVTPLIVIGVCTGMSVFHNLWKNDQLQGISLCLTLFVFVMLNLSASLGIYNRILQRNQVFGEEENDIAKWIVKNTNRKSIFAAPSNLNWNPAITRAGRVGFIGNSQALQDYFINATSDTEKLQTFINRADHKISGVDYFIFMSSANDWKYSLTKSPLLRIAYNNGKFTVMEWKSTN</sequence>
<feature type="transmembrane region" description="Helical" evidence="1">
    <location>
        <begin position="66"/>
        <end position="86"/>
    </location>
</feature>
<feature type="transmembrane region" description="Helical" evidence="1">
    <location>
        <begin position="367"/>
        <end position="387"/>
    </location>
</feature>
<reference evidence="2" key="1">
    <citation type="submission" date="2016-10" db="EMBL/GenBank/DDBJ databases">
        <authorList>
            <person name="Benchimol M."/>
            <person name="Almeida L.G."/>
            <person name="Vasconcelos A.T."/>
            <person name="Perreira-Neves A."/>
            <person name="Rosa I.A."/>
            <person name="Tasca T."/>
            <person name="Bogo M.R."/>
            <person name="de Souza W."/>
        </authorList>
    </citation>
    <scope>NUCLEOTIDE SEQUENCE [LARGE SCALE GENOMIC DNA]</scope>
    <source>
        <strain evidence="2">K</strain>
    </source>
</reference>
<accession>A0A1J4JZV6</accession>
<dbReference type="EMBL" id="MLAK01000791">
    <property type="protein sequence ID" value="OHT04515.1"/>
    <property type="molecule type" value="Genomic_DNA"/>
</dbReference>
<dbReference type="RefSeq" id="XP_068357651.1">
    <property type="nucleotide sequence ID" value="XM_068505922.1"/>
</dbReference>
<feature type="transmembrane region" description="Helical" evidence="1">
    <location>
        <begin position="299"/>
        <end position="323"/>
    </location>
</feature>
<organism evidence="2 3">
    <name type="scientific">Tritrichomonas foetus</name>
    <dbReference type="NCBI Taxonomy" id="1144522"/>
    <lineage>
        <taxon>Eukaryota</taxon>
        <taxon>Metamonada</taxon>
        <taxon>Parabasalia</taxon>
        <taxon>Tritrichomonadida</taxon>
        <taxon>Tritrichomonadidae</taxon>
        <taxon>Tritrichomonas</taxon>
    </lineage>
</organism>
<keyword evidence="1" id="KW-0472">Membrane</keyword>
<keyword evidence="1" id="KW-1133">Transmembrane helix</keyword>
<feature type="transmembrane region" description="Helical" evidence="1">
    <location>
        <begin position="454"/>
        <end position="475"/>
    </location>
</feature>
<dbReference type="OrthoDB" id="10638492at2759"/>
<proteinExistence type="predicted"/>
<protein>
    <recommendedName>
        <fullName evidence="4">Mannosyltransferase</fullName>
    </recommendedName>
</protein>
<evidence type="ECO:0008006" key="4">
    <source>
        <dbReference type="Google" id="ProtNLM"/>
    </source>
</evidence>
<feature type="transmembrane region" description="Helical" evidence="1">
    <location>
        <begin position="39"/>
        <end position="60"/>
    </location>
</feature>
<feature type="transmembrane region" description="Helical" evidence="1">
    <location>
        <begin position="191"/>
        <end position="211"/>
    </location>
</feature>
<feature type="transmembrane region" description="Helical" evidence="1">
    <location>
        <begin position="418"/>
        <end position="442"/>
    </location>
</feature>
<name>A0A1J4JZV6_9EUKA</name>
<feature type="transmembrane region" description="Helical" evidence="1">
    <location>
        <begin position="6"/>
        <end position="27"/>
    </location>
</feature>